<sequence>MSRKQPSDTFKVLYFDIIDPLFKQICDNDNDYCIKSQVNNLPVPLAINAKYED</sequence>
<evidence type="ECO:0000313" key="2">
    <source>
        <dbReference type="Proteomes" id="UP000012589"/>
    </source>
</evidence>
<keyword evidence="2" id="KW-1185">Reference proteome</keyword>
<dbReference type="AlphaFoldDB" id="N2AGZ7"/>
<name>N2AGZ7_9FIRM</name>
<reference evidence="1 2" key="1">
    <citation type="journal article" date="2014" name="Genome Announc.">
        <title>Draft genome sequences of the altered schaedler flora, a defined bacterial community from gnotobiotic mice.</title>
        <authorList>
            <person name="Wannemuehler M.J."/>
            <person name="Overstreet A.M."/>
            <person name="Ward D.V."/>
            <person name="Phillips G.J."/>
        </authorList>
    </citation>
    <scope>NUCLEOTIDE SEQUENCE [LARGE SCALE GENOMIC DNA]</scope>
    <source>
        <strain evidence="1 2">ASF492</strain>
    </source>
</reference>
<protein>
    <submittedName>
        <fullName evidence="1">Uncharacterized protein</fullName>
    </submittedName>
</protein>
<evidence type="ECO:0000313" key="1">
    <source>
        <dbReference type="EMBL" id="EMZ27281.1"/>
    </source>
</evidence>
<gene>
    <name evidence="1" type="ORF">C823_02405</name>
</gene>
<dbReference type="EMBL" id="AQFT01000072">
    <property type="protein sequence ID" value="EMZ27281.1"/>
    <property type="molecule type" value="Genomic_DNA"/>
</dbReference>
<dbReference type="OrthoDB" id="1893191at2"/>
<comment type="caution">
    <text evidence="1">The sequence shown here is derived from an EMBL/GenBank/DDBJ whole genome shotgun (WGS) entry which is preliminary data.</text>
</comment>
<dbReference type="Proteomes" id="UP000012589">
    <property type="component" value="Unassembled WGS sequence"/>
</dbReference>
<organism evidence="1 2">
    <name type="scientific">Eubacterium plexicaudatum ASF492</name>
    <dbReference type="NCBI Taxonomy" id="1235802"/>
    <lineage>
        <taxon>Bacteria</taxon>
        <taxon>Bacillati</taxon>
        <taxon>Bacillota</taxon>
        <taxon>Clostridia</taxon>
        <taxon>Eubacteriales</taxon>
        <taxon>Eubacteriaceae</taxon>
        <taxon>Eubacterium</taxon>
    </lineage>
</organism>
<proteinExistence type="predicted"/>
<dbReference type="HOGENOM" id="CLU_3061653_0_0_9"/>
<accession>N2AGZ7</accession>